<evidence type="ECO:0000256" key="1">
    <source>
        <dbReference type="SAM" id="Phobius"/>
    </source>
</evidence>
<accession>A0A1I0GSC8</accession>
<dbReference type="Pfam" id="PF09512">
    <property type="entry name" value="ThiW"/>
    <property type="match status" value="1"/>
</dbReference>
<keyword evidence="1" id="KW-0472">Membrane</keyword>
<reference evidence="4" key="1">
    <citation type="submission" date="2016-10" db="EMBL/GenBank/DDBJ databases">
        <authorList>
            <person name="Varghese N."/>
            <person name="Submissions S."/>
        </authorList>
    </citation>
    <scope>NUCLEOTIDE SEQUENCE [LARGE SCALE GENOMIC DNA]</scope>
    <source>
        <strain evidence="4">NLAE-zl-G277</strain>
    </source>
</reference>
<keyword evidence="2" id="KW-0732">Signal</keyword>
<dbReference type="RefSeq" id="WP_092364512.1">
    <property type="nucleotide sequence ID" value="NZ_CABJCG010000002.1"/>
</dbReference>
<dbReference type="Proteomes" id="UP000198508">
    <property type="component" value="Unassembled WGS sequence"/>
</dbReference>
<feature type="transmembrane region" description="Helical" evidence="1">
    <location>
        <begin position="103"/>
        <end position="122"/>
    </location>
</feature>
<evidence type="ECO:0000256" key="2">
    <source>
        <dbReference type="SAM" id="SignalP"/>
    </source>
</evidence>
<dbReference type="NCBIfam" id="TIGR02359">
    <property type="entry name" value="thiW"/>
    <property type="match status" value="1"/>
</dbReference>
<keyword evidence="1" id="KW-1133">Transmembrane helix</keyword>
<keyword evidence="4" id="KW-1185">Reference proteome</keyword>
<dbReference type="Gene3D" id="1.10.1760.20">
    <property type="match status" value="1"/>
</dbReference>
<keyword evidence="1" id="KW-0812">Transmembrane</keyword>
<name>A0A1I0GSC8_9FIRM</name>
<feature type="transmembrane region" description="Helical" evidence="1">
    <location>
        <begin position="128"/>
        <end position="154"/>
    </location>
</feature>
<organism evidence="3 4">
    <name type="scientific">Enterocloster lavalensis</name>
    <dbReference type="NCBI Taxonomy" id="460384"/>
    <lineage>
        <taxon>Bacteria</taxon>
        <taxon>Bacillati</taxon>
        <taxon>Bacillota</taxon>
        <taxon>Clostridia</taxon>
        <taxon>Lachnospirales</taxon>
        <taxon>Lachnospiraceae</taxon>
        <taxon>Enterocloster</taxon>
    </lineage>
</organism>
<evidence type="ECO:0000313" key="3">
    <source>
        <dbReference type="EMBL" id="SET74208.1"/>
    </source>
</evidence>
<feature type="signal peptide" evidence="2">
    <location>
        <begin position="1"/>
        <end position="25"/>
    </location>
</feature>
<sequence>MKINSKKLAVSAMLTAVAVSLSTFAVPIGASKCFPIQHLCNVMAGVFLGPWYGVGMAFCTSLIRNLMGTGSLLAFPGSMVGAYLCGVLYRHSHKLTMAYAGEVFGTGILGAIMCFPVASMLMGKEVAVFFYVIPFLSSTLCGTVIAALLIGALCKSGAFQHLGRILEHDGAVTGEKAPGNLR</sequence>
<dbReference type="InterPro" id="IPR012652">
    <property type="entry name" value="ThiW"/>
</dbReference>
<dbReference type="EMBL" id="FOIM01000013">
    <property type="protein sequence ID" value="SET74208.1"/>
    <property type="molecule type" value="Genomic_DNA"/>
</dbReference>
<feature type="chain" id="PRO_5044372555" evidence="2">
    <location>
        <begin position="26"/>
        <end position="182"/>
    </location>
</feature>
<feature type="transmembrane region" description="Helical" evidence="1">
    <location>
        <begin position="72"/>
        <end position="91"/>
    </location>
</feature>
<dbReference type="STRING" id="460384.SAMN05216313_1137"/>
<evidence type="ECO:0000313" key="4">
    <source>
        <dbReference type="Proteomes" id="UP000198508"/>
    </source>
</evidence>
<dbReference type="GeneID" id="93280533"/>
<dbReference type="AlphaFoldDB" id="A0A1I0GSC8"/>
<dbReference type="PIRSF" id="PIRSF024534">
    <property type="entry name" value="ThiW"/>
    <property type="match status" value="1"/>
</dbReference>
<protein>
    <submittedName>
        <fullName evidence="3">Energy coupling factor transporter S component ThiW</fullName>
    </submittedName>
</protein>
<gene>
    <name evidence="3" type="ORF">SAMN05216313_1137</name>
</gene>
<proteinExistence type="predicted"/>